<keyword evidence="3" id="KW-1185">Reference proteome</keyword>
<protein>
    <submittedName>
        <fullName evidence="1 2">Uncharacterized protein</fullName>
    </submittedName>
</protein>
<name>E0VHU7_PEDHC</name>
<dbReference type="OrthoDB" id="9880600at2759"/>
<dbReference type="HOGENOM" id="CLU_2087701_0_0_1"/>
<dbReference type="EMBL" id="DS235172">
    <property type="protein sequence ID" value="EEB12953.1"/>
    <property type="molecule type" value="Genomic_DNA"/>
</dbReference>
<evidence type="ECO:0000313" key="3">
    <source>
        <dbReference type="Proteomes" id="UP000009046"/>
    </source>
</evidence>
<dbReference type="EMBL" id="AAZO01002484">
    <property type="status" value="NOT_ANNOTATED_CDS"/>
    <property type="molecule type" value="Genomic_DNA"/>
</dbReference>
<reference evidence="1" key="2">
    <citation type="submission" date="2007-04" db="EMBL/GenBank/DDBJ databases">
        <title>The genome of the human body louse.</title>
        <authorList>
            <consortium name="The Human Body Louse Genome Consortium"/>
            <person name="Kirkness E."/>
            <person name="Walenz B."/>
            <person name="Hass B."/>
            <person name="Bruggner R."/>
            <person name="Strausberg R."/>
        </authorList>
    </citation>
    <scope>NUCLEOTIDE SEQUENCE</scope>
    <source>
        <strain evidence="1">USDA</strain>
    </source>
</reference>
<gene>
    <name evidence="2" type="primary">8237498</name>
    <name evidence="1" type="ORF">Phum_PHUM216200</name>
</gene>
<dbReference type="VEuPathDB" id="VectorBase:PHUM216200"/>
<dbReference type="AlphaFoldDB" id="E0VHU7"/>
<evidence type="ECO:0000313" key="2">
    <source>
        <dbReference type="EnsemblMetazoa" id="PHUM216200-PA"/>
    </source>
</evidence>
<dbReference type="InParanoid" id="E0VHU7"/>
<dbReference type="EnsemblMetazoa" id="PHUM216200-RA">
    <property type="protein sequence ID" value="PHUM216200-PA"/>
    <property type="gene ID" value="PHUM216200"/>
</dbReference>
<dbReference type="CTD" id="8237498"/>
<accession>E0VHU7</accession>
<dbReference type="RefSeq" id="XP_002425691.1">
    <property type="nucleotide sequence ID" value="XM_002425646.1"/>
</dbReference>
<reference evidence="2" key="3">
    <citation type="submission" date="2021-02" db="UniProtKB">
        <authorList>
            <consortium name="EnsemblMetazoa"/>
        </authorList>
    </citation>
    <scope>IDENTIFICATION</scope>
    <source>
        <strain evidence="2">USDA</strain>
    </source>
</reference>
<reference evidence="1" key="1">
    <citation type="submission" date="2007-04" db="EMBL/GenBank/DDBJ databases">
        <title>Annotation of Pediculus humanus corporis strain USDA.</title>
        <authorList>
            <person name="Kirkness E."/>
            <person name="Hannick L."/>
            <person name="Hass B."/>
            <person name="Bruggner R."/>
            <person name="Lawson D."/>
            <person name="Bidwell S."/>
            <person name="Joardar V."/>
            <person name="Caler E."/>
            <person name="Walenz B."/>
            <person name="Inman J."/>
            <person name="Schobel S."/>
            <person name="Galinsky K."/>
            <person name="Amedeo P."/>
            <person name="Strausberg R."/>
        </authorList>
    </citation>
    <scope>NUCLEOTIDE SEQUENCE</scope>
    <source>
        <strain evidence="1">USDA</strain>
    </source>
</reference>
<organism>
    <name type="scientific">Pediculus humanus subsp. corporis</name>
    <name type="common">Body louse</name>
    <dbReference type="NCBI Taxonomy" id="121224"/>
    <lineage>
        <taxon>Eukaryota</taxon>
        <taxon>Metazoa</taxon>
        <taxon>Ecdysozoa</taxon>
        <taxon>Arthropoda</taxon>
        <taxon>Hexapoda</taxon>
        <taxon>Insecta</taxon>
        <taxon>Pterygota</taxon>
        <taxon>Neoptera</taxon>
        <taxon>Paraneoptera</taxon>
        <taxon>Psocodea</taxon>
        <taxon>Troctomorpha</taxon>
        <taxon>Phthiraptera</taxon>
        <taxon>Anoplura</taxon>
        <taxon>Pediculidae</taxon>
        <taxon>Pediculus</taxon>
    </lineage>
</organism>
<dbReference type="GeneID" id="8237498"/>
<dbReference type="KEGG" id="phu:Phum_PHUM216200"/>
<evidence type="ECO:0000313" key="1">
    <source>
        <dbReference type="EMBL" id="EEB12953.1"/>
    </source>
</evidence>
<dbReference type="Proteomes" id="UP000009046">
    <property type="component" value="Unassembled WGS sequence"/>
</dbReference>
<sequence>MALVAAPPSYTRMYHYYPPSSYYQSFYPPRYPGGHDFYPKSTFTATRYHNQYFATSINSLKCGFVVIVVVIPLRCLSISDVLIKYDDGIYYPSQKPTYSSNPNVFFQRNQIHTGILY</sequence>
<proteinExistence type="predicted"/>